<accession>A0AAN1XTB0</accession>
<name>A0AAN1XTB0_UNVUL</name>
<dbReference type="Proteomes" id="UP001317532">
    <property type="component" value="Chromosome"/>
</dbReference>
<protein>
    <submittedName>
        <fullName evidence="3">Uncharacterized protein</fullName>
    </submittedName>
</protein>
<evidence type="ECO:0000313" key="3">
    <source>
        <dbReference type="EMBL" id="BDE05330.1"/>
    </source>
</evidence>
<evidence type="ECO:0000256" key="1">
    <source>
        <dbReference type="SAM" id="MobiDB-lite"/>
    </source>
</evidence>
<reference evidence="3 4" key="1">
    <citation type="journal article" date="2022" name="ISME Commun">
        <title>Vulcanimicrobium alpinus gen. nov. sp. nov., the first cultivated representative of the candidate phylum 'Eremiobacterota', is a metabolically versatile aerobic anoxygenic phototroph.</title>
        <authorList>
            <person name="Yabe S."/>
            <person name="Muto K."/>
            <person name="Abe K."/>
            <person name="Yokota A."/>
            <person name="Staudigel H."/>
            <person name="Tebo B.M."/>
        </authorList>
    </citation>
    <scope>NUCLEOTIDE SEQUENCE [LARGE SCALE GENOMIC DNA]</scope>
    <source>
        <strain evidence="3 4">WC8-2</strain>
    </source>
</reference>
<keyword evidence="2" id="KW-0472">Membrane</keyword>
<dbReference type="KEGG" id="vab:WPS_06060"/>
<proteinExistence type="predicted"/>
<sequence length="80" mass="8706">MNDASKLPNGELKQPAGSNSIGPSSDAGRTVLVGVLGGIISAAGYLVYQRLPDEQRDRLNRQVRGLLESRINEIRQNFNI</sequence>
<keyword evidence="2" id="KW-1133">Transmembrane helix</keyword>
<evidence type="ECO:0000256" key="2">
    <source>
        <dbReference type="SAM" id="Phobius"/>
    </source>
</evidence>
<dbReference type="EMBL" id="AP025523">
    <property type="protein sequence ID" value="BDE05330.1"/>
    <property type="molecule type" value="Genomic_DNA"/>
</dbReference>
<feature type="region of interest" description="Disordered" evidence="1">
    <location>
        <begin position="1"/>
        <end position="25"/>
    </location>
</feature>
<organism evidence="3 4">
    <name type="scientific">Vulcanimicrobium alpinum</name>
    <dbReference type="NCBI Taxonomy" id="3016050"/>
    <lineage>
        <taxon>Bacteria</taxon>
        <taxon>Bacillati</taxon>
        <taxon>Vulcanimicrobiota</taxon>
        <taxon>Vulcanimicrobiia</taxon>
        <taxon>Vulcanimicrobiales</taxon>
        <taxon>Vulcanimicrobiaceae</taxon>
        <taxon>Vulcanimicrobium</taxon>
    </lineage>
</organism>
<dbReference type="AlphaFoldDB" id="A0AAN1XTB0"/>
<dbReference type="RefSeq" id="WP_317996380.1">
    <property type="nucleotide sequence ID" value="NZ_AP025523.1"/>
</dbReference>
<keyword evidence="2" id="KW-0812">Transmembrane</keyword>
<feature type="transmembrane region" description="Helical" evidence="2">
    <location>
        <begin position="27"/>
        <end position="48"/>
    </location>
</feature>
<gene>
    <name evidence="3" type="ORF">WPS_06060</name>
</gene>
<evidence type="ECO:0000313" key="4">
    <source>
        <dbReference type="Proteomes" id="UP001317532"/>
    </source>
</evidence>
<keyword evidence="4" id="KW-1185">Reference proteome</keyword>